<evidence type="ECO:0000256" key="1">
    <source>
        <dbReference type="ARBA" id="ARBA00004496"/>
    </source>
</evidence>
<comment type="similarity">
    <text evidence="2">Belongs to the DCP1 family.</text>
</comment>
<protein>
    <recommendedName>
        <fullName evidence="6">mRNA-decapping enzyme C-terminal domain-containing protein</fullName>
    </recommendedName>
</protein>
<reference evidence="7" key="1">
    <citation type="submission" date="2025-05" db="UniProtKB">
        <authorList>
            <consortium name="EnsemblMetazoa"/>
        </authorList>
    </citation>
    <scope>IDENTIFICATION</scope>
</reference>
<accession>A0ABM5KHG1</accession>
<comment type="subcellular location">
    <subcellularLocation>
        <location evidence="1">Cytoplasm</location>
    </subcellularLocation>
</comment>
<dbReference type="PANTHER" id="PTHR16290:SF0">
    <property type="entry name" value="DECAPPING PROTEIN 1, ISOFORM A"/>
    <property type="match status" value="1"/>
</dbReference>
<dbReference type="Gene3D" id="6.10.140.2030">
    <property type="match status" value="1"/>
</dbReference>
<evidence type="ECO:0000259" key="6">
    <source>
        <dbReference type="Pfam" id="PF16741"/>
    </source>
</evidence>
<dbReference type="InterPro" id="IPR031953">
    <property type="entry name" value="mRNA_decap_C"/>
</dbReference>
<organism evidence="7 8">
    <name type="scientific">Diabrotica virgifera virgifera</name>
    <name type="common">western corn rootworm</name>
    <dbReference type="NCBI Taxonomy" id="50390"/>
    <lineage>
        <taxon>Eukaryota</taxon>
        <taxon>Metazoa</taxon>
        <taxon>Ecdysozoa</taxon>
        <taxon>Arthropoda</taxon>
        <taxon>Hexapoda</taxon>
        <taxon>Insecta</taxon>
        <taxon>Pterygota</taxon>
        <taxon>Neoptera</taxon>
        <taxon>Endopterygota</taxon>
        <taxon>Coleoptera</taxon>
        <taxon>Polyphaga</taxon>
        <taxon>Cucujiformia</taxon>
        <taxon>Chrysomeloidea</taxon>
        <taxon>Chrysomelidae</taxon>
        <taxon>Galerucinae</taxon>
        <taxon>Diabroticina</taxon>
        <taxon>Diabroticites</taxon>
        <taxon>Diabrotica</taxon>
    </lineage>
</organism>
<dbReference type="Pfam" id="PF16741">
    <property type="entry name" value="mRNA_decap_C"/>
    <property type="match status" value="1"/>
</dbReference>
<dbReference type="EnsemblMetazoa" id="XM_050653694.1">
    <property type="protein sequence ID" value="XP_050509651.1"/>
    <property type="gene ID" value="LOC126886699"/>
</dbReference>
<sequence length="391" mass="44234">MADSVELRMSVTSIKRVDPYVKDILASATHVALYNFNTSINEWEKTETEGALFVYSRNGEPFHSIMVMNRLNTDNLIEPIVKDFEYQMQAPFLLYRNSKSKIFGIWFFNREECIRITVLVESIMKGLKDTGDEKSKKKGNNVDIFSMLSKAQEDFNRTPTKQDAVPTFSSTPRVPDVTSQSVMDFFAKASTNTGQKPVNTEEHVLQRLMSNPAHSVEHIEKQQRSITPQDSLIGQQKVISSGDRRSVPISFPSSENKIGSENGFQLHNSLKSQSLIQSTSPLAFLLQQNNLGQTEKEESHDLLSSSPFSQFIDSQKPHLMTPMMFTTPKPKENLDSSTTDADQIDLLTEKQLAQALIYLLKNNADFTKQIHEAYVKSIMEKVNLSTSKSFI</sequence>
<feature type="domain" description="mRNA-decapping enzyme C-terminal" evidence="6">
    <location>
        <begin position="345"/>
        <end position="383"/>
    </location>
</feature>
<dbReference type="GeneID" id="126886699"/>
<dbReference type="Proteomes" id="UP001652700">
    <property type="component" value="Unplaced"/>
</dbReference>
<proteinExistence type="inferred from homology"/>
<dbReference type="RefSeq" id="XP_050509651.1">
    <property type="nucleotide sequence ID" value="XM_050653694.1"/>
</dbReference>
<keyword evidence="8" id="KW-1185">Reference proteome</keyword>
<dbReference type="CDD" id="cd09804">
    <property type="entry name" value="Dcp1"/>
    <property type="match status" value="1"/>
</dbReference>
<evidence type="ECO:0000256" key="4">
    <source>
        <dbReference type="ARBA" id="ARBA00022664"/>
    </source>
</evidence>
<dbReference type="InterPro" id="IPR010334">
    <property type="entry name" value="Dcp1"/>
</dbReference>
<dbReference type="Gene3D" id="2.30.29.30">
    <property type="entry name" value="Pleckstrin-homology domain (PH domain)/Phosphotyrosine-binding domain (PTB)"/>
    <property type="match status" value="1"/>
</dbReference>
<dbReference type="Pfam" id="PF06058">
    <property type="entry name" value="DCP1"/>
    <property type="match status" value="1"/>
</dbReference>
<evidence type="ECO:0000256" key="3">
    <source>
        <dbReference type="ARBA" id="ARBA00022490"/>
    </source>
</evidence>
<name>A0ABM5KHG1_DIAVI</name>
<dbReference type="SUPFAM" id="SSF50729">
    <property type="entry name" value="PH domain-like"/>
    <property type="match status" value="1"/>
</dbReference>
<evidence type="ECO:0000313" key="8">
    <source>
        <dbReference type="Proteomes" id="UP001652700"/>
    </source>
</evidence>
<dbReference type="PANTHER" id="PTHR16290">
    <property type="entry name" value="TRANSCRIPTION FACTOR SMIF DECAPPING ENZYME DCP1"/>
    <property type="match status" value="1"/>
</dbReference>
<keyword evidence="4" id="KW-0507">mRNA processing</keyword>
<evidence type="ECO:0000256" key="5">
    <source>
        <dbReference type="ARBA" id="ARBA00023161"/>
    </source>
</evidence>
<keyword evidence="3" id="KW-0963">Cytoplasm</keyword>
<evidence type="ECO:0000256" key="2">
    <source>
        <dbReference type="ARBA" id="ARBA00008778"/>
    </source>
</evidence>
<dbReference type="InterPro" id="IPR011993">
    <property type="entry name" value="PH-like_dom_sf"/>
</dbReference>
<keyword evidence="5" id="KW-0866">Nonsense-mediated mRNA decay</keyword>
<evidence type="ECO:0000313" key="7">
    <source>
        <dbReference type="EnsemblMetazoa" id="XP_050509651.1"/>
    </source>
</evidence>